<dbReference type="GO" id="GO:0005509">
    <property type="term" value="F:calcium ion binding"/>
    <property type="evidence" value="ECO:0007669"/>
    <property type="project" value="UniProtKB-UniRule"/>
</dbReference>
<evidence type="ECO:0000256" key="7">
    <source>
        <dbReference type="ARBA" id="ARBA00023136"/>
    </source>
</evidence>
<evidence type="ECO:0000256" key="3">
    <source>
        <dbReference type="ARBA" id="ARBA00022737"/>
    </source>
</evidence>
<dbReference type="FunFam" id="2.60.40.60:FF:000116">
    <property type="entry name" value="Dachsous cadherin-related 2"/>
    <property type="match status" value="1"/>
</dbReference>
<feature type="domain" description="Cadherin" evidence="11">
    <location>
        <begin position="462"/>
        <end position="576"/>
    </location>
</feature>
<feature type="domain" description="Cadherin" evidence="11">
    <location>
        <begin position="1098"/>
        <end position="1201"/>
    </location>
</feature>
<feature type="domain" description="Cadherin" evidence="11">
    <location>
        <begin position="2618"/>
        <end position="2725"/>
    </location>
</feature>
<feature type="domain" description="Cadherin" evidence="11">
    <location>
        <begin position="3407"/>
        <end position="3512"/>
    </location>
</feature>
<dbReference type="STRING" id="400727.A0A2T7PVH6"/>
<keyword evidence="3" id="KW-0677">Repeat</keyword>
<keyword evidence="4 9" id="KW-0106">Calcium</keyword>
<dbReference type="EMBL" id="PZQS01000001">
    <property type="protein sequence ID" value="PVD37418.1"/>
    <property type="molecule type" value="Genomic_DNA"/>
</dbReference>
<keyword evidence="6 10" id="KW-1133">Transmembrane helix</keyword>
<dbReference type="PROSITE" id="PS50268">
    <property type="entry name" value="CADHERIN_2"/>
    <property type="match status" value="31"/>
</dbReference>
<feature type="domain" description="Cadherin" evidence="11">
    <location>
        <begin position="1305"/>
        <end position="1406"/>
    </location>
</feature>
<feature type="domain" description="Cadherin" evidence="11">
    <location>
        <begin position="1716"/>
        <end position="1820"/>
    </location>
</feature>
<dbReference type="Pfam" id="PF00028">
    <property type="entry name" value="Cadherin"/>
    <property type="match status" value="23"/>
</dbReference>
<dbReference type="InterPro" id="IPR002126">
    <property type="entry name" value="Cadherin-like_dom"/>
</dbReference>
<feature type="domain" description="Cadherin" evidence="11">
    <location>
        <begin position="1611"/>
        <end position="1716"/>
    </location>
</feature>
<evidence type="ECO:0000313" key="12">
    <source>
        <dbReference type="EMBL" id="PVD37418.1"/>
    </source>
</evidence>
<feature type="domain" description="Cadherin" evidence="11">
    <location>
        <begin position="3154"/>
        <end position="3275"/>
    </location>
</feature>
<keyword evidence="8" id="KW-0325">Glycoprotein</keyword>
<keyword evidence="5" id="KW-0130">Cell adhesion</keyword>
<dbReference type="Proteomes" id="UP000245119">
    <property type="component" value="Linkage Group LG1"/>
</dbReference>
<feature type="domain" description="Cadherin" evidence="11">
    <location>
        <begin position="988"/>
        <end position="1097"/>
    </location>
</feature>
<evidence type="ECO:0000313" key="13">
    <source>
        <dbReference type="Proteomes" id="UP000245119"/>
    </source>
</evidence>
<feature type="domain" description="Cadherin" evidence="11">
    <location>
        <begin position="150"/>
        <end position="252"/>
    </location>
</feature>
<organism evidence="12 13">
    <name type="scientific">Pomacea canaliculata</name>
    <name type="common">Golden apple snail</name>
    <dbReference type="NCBI Taxonomy" id="400727"/>
    <lineage>
        <taxon>Eukaryota</taxon>
        <taxon>Metazoa</taxon>
        <taxon>Spiralia</taxon>
        <taxon>Lophotrochozoa</taxon>
        <taxon>Mollusca</taxon>
        <taxon>Gastropoda</taxon>
        <taxon>Caenogastropoda</taxon>
        <taxon>Architaenioglossa</taxon>
        <taxon>Ampullarioidea</taxon>
        <taxon>Ampullariidae</taxon>
        <taxon>Pomacea</taxon>
    </lineage>
</organism>
<comment type="caution">
    <text evidence="12">The sequence shown here is derived from an EMBL/GenBank/DDBJ whole genome shotgun (WGS) entry which is preliminary data.</text>
</comment>
<evidence type="ECO:0000259" key="11">
    <source>
        <dbReference type="PROSITE" id="PS50268"/>
    </source>
</evidence>
<feature type="domain" description="Cadherin" evidence="11">
    <location>
        <begin position="2128"/>
        <end position="2222"/>
    </location>
</feature>
<feature type="domain" description="Cadherin" evidence="11">
    <location>
        <begin position="572"/>
        <end position="673"/>
    </location>
</feature>
<dbReference type="InterPro" id="IPR020894">
    <property type="entry name" value="Cadherin_CS"/>
</dbReference>
<dbReference type="OrthoDB" id="10029135at2759"/>
<dbReference type="SUPFAM" id="SSF49313">
    <property type="entry name" value="Cadherin-like"/>
    <property type="match status" value="32"/>
</dbReference>
<feature type="transmembrane region" description="Helical" evidence="10">
    <location>
        <begin position="3638"/>
        <end position="3661"/>
    </location>
</feature>
<evidence type="ECO:0000256" key="5">
    <source>
        <dbReference type="ARBA" id="ARBA00022889"/>
    </source>
</evidence>
<feature type="domain" description="Cadherin" evidence="11">
    <location>
        <begin position="2828"/>
        <end position="2937"/>
    </location>
</feature>
<name>A0A2T7PVH6_POMCA</name>
<feature type="domain" description="Cadherin" evidence="11">
    <location>
        <begin position="2303"/>
        <end position="2404"/>
    </location>
</feature>
<evidence type="ECO:0000256" key="4">
    <source>
        <dbReference type="ARBA" id="ARBA00022837"/>
    </source>
</evidence>
<proteinExistence type="predicted"/>
<dbReference type="GO" id="GO:0005886">
    <property type="term" value="C:plasma membrane"/>
    <property type="evidence" value="ECO:0007669"/>
    <property type="project" value="InterPro"/>
</dbReference>
<dbReference type="Gene3D" id="2.60.40.60">
    <property type="entry name" value="Cadherins"/>
    <property type="match status" value="31"/>
</dbReference>
<dbReference type="InterPro" id="IPR015919">
    <property type="entry name" value="Cadherin-like_sf"/>
</dbReference>
<evidence type="ECO:0000256" key="2">
    <source>
        <dbReference type="ARBA" id="ARBA00022692"/>
    </source>
</evidence>
<dbReference type="PANTHER" id="PTHR24026:SF133">
    <property type="entry name" value="CADHERIN-RELATED FAMILY MEMBER 2"/>
    <property type="match status" value="1"/>
</dbReference>
<evidence type="ECO:0000256" key="9">
    <source>
        <dbReference type="PROSITE-ProRule" id="PRU00043"/>
    </source>
</evidence>
<keyword evidence="2 10" id="KW-0812">Transmembrane</keyword>
<feature type="domain" description="Cadherin" evidence="11">
    <location>
        <begin position="884"/>
        <end position="988"/>
    </location>
</feature>
<feature type="domain" description="Cadherin" evidence="11">
    <location>
        <begin position="253"/>
        <end position="354"/>
    </location>
</feature>
<comment type="subcellular location">
    <subcellularLocation>
        <location evidence="1">Membrane</location>
    </subcellularLocation>
</comment>
<feature type="domain" description="Cadherin" evidence="11">
    <location>
        <begin position="3290"/>
        <end position="3391"/>
    </location>
</feature>
<feature type="domain" description="Cadherin" evidence="11">
    <location>
        <begin position="1407"/>
        <end position="1508"/>
    </location>
</feature>
<feature type="domain" description="Cadherin" evidence="11">
    <location>
        <begin position="355"/>
        <end position="467"/>
    </location>
</feature>
<feature type="domain" description="Cadherin" evidence="11">
    <location>
        <begin position="2025"/>
        <end position="2129"/>
    </location>
</feature>
<feature type="domain" description="Cadherin" evidence="11">
    <location>
        <begin position="674"/>
        <end position="777"/>
    </location>
</feature>
<dbReference type="GO" id="GO:0007156">
    <property type="term" value="P:homophilic cell adhesion via plasma membrane adhesion molecules"/>
    <property type="evidence" value="ECO:0007669"/>
    <property type="project" value="InterPro"/>
</dbReference>
<reference evidence="12 13" key="1">
    <citation type="submission" date="2018-04" db="EMBL/GenBank/DDBJ databases">
        <title>The genome of golden apple snail Pomacea canaliculata provides insight into stress tolerance and invasive adaptation.</title>
        <authorList>
            <person name="Liu C."/>
            <person name="Liu B."/>
            <person name="Ren Y."/>
            <person name="Zhang Y."/>
            <person name="Wang H."/>
            <person name="Li S."/>
            <person name="Jiang F."/>
            <person name="Yin L."/>
            <person name="Zhang G."/>
            <person name="Qian W."/>
            <person name="Fan W."/>
        </authorList>
    </citation>
    <scope>NUCLEOTIDE SEQUENCE [LARGE SCALE GENOMIC DNA]</scope>
    <source>
        <strain evidence="12">SZHN2017</strain>
        <tissue evidence="12">Muscle</tissue>
    </source>
</reference>
<feature type="domain" description="Cadherin" evidence="11">
    <location>
        <begin position="778"/>
        <end position="882"/>
    </location>
</feature>
<feature type="domain" description="Cadherin" evidence="11">
    <location>
        <begin position="2420"/>
        <end position="2509"/>
    </location>
</feature>
<protein>
    <recommendedName>
        <fullName evidence="11">Cadherin domain-containing protein</fullName>
    </recommendedName>
</protein>
<feature type="domain" description="Cadherin" evidence="11">
    <location>
        <begin position="1509"/>
        <end position="1608"/>
    </location>
</feature>
<accession>A0A2T7PVH6</accession>
<dbReference type="CDD" id="cd11304">
    <property type="entry name" value="Cadherin_repeat"/>
    <property type="match status" value="29"/>
</dbReference>
<sequence>MNSDDEVQEDSDDTKIGIVAYDSLRPARHASATVTVSVLRNPNTPRVDGGLVTVEEQTPLSSVIFNMSASDADGDTIRYDLLNSDAGLKYFWITPDTGHIRVLSSLTQDPDQPDSYQLLVRARDQRVPEKSATATVTVRILRNNLHPFFERIPYSVAIPETTTVGSFVYSVQARDLDLRGHIVYEEVGDNAAVYFFHVNTITGNISLAHPLTTDTAISFTLRVQAYDSQYPNDRAEAIVDITILRNEYPPEFYPSPIYKTVEETLPIGSLVTIVNATDKNPQDIVRYSAVQNTDALALFSVDSAGAIRVQSSLYGLPKDQYQLVVIGTDSGVQPKTGSVNVFITVNRYPGAPSILPNPCQAQITENIPVGAPLPFTFSSSDSKTAGVVRYRISGDYPAQSIFAVNNVTGAVTTLLNLRTQTLGDTRYYLRVIAYDTLRPDQRQSSVLCTIEVLRNPNQPVWHSGPYVITISENQPYISSILNISATDADADDVVSYRIVDEQYQRDLSAGPSQYFLIDTSTGNLQLARSVKTNNINTFVLLVEACDSGRPQKCVNTTVTVNINRIIPRPVCASSNFANTINENAKSGSTVLQINAQTTGTSSVGLQYELIYPNAIALNIDKNTGNITLAEDIKDDAETLITVQVRVYDPNTPEGAVICTGTIFIQRNLNSPVFTEDIYRVTISEYHPLLEPVLNLTAVDADGDQIVYSLVTSNQPDIDPIFYLHPLSGRLYLRSSLNGSAITLYNMTVFATDQRPGTSRNDSALVYVTVDLDEYPIFQPASYSQTLPESQTVGSSVQKVFAVDNDLKGRITYTAQGYYPADAFFTVNETSGVITLTKSLTRDPDLLQSYRLQVMAWDSVYPYRRAATSVLFTIPRNPNSPVFSSGGSYVVSVNEGVALGYVVTRIQATDNDGDTVRFRIVTDQDNGAGLFFLDSQTGNFSVRSPLTGRPVGQNQYRFTVEASDGRGNTANAQLTVNIISSTLDQPPRFSGTYNTPITIYQPVSSAVQTVACTDPDIPAAQVPARIRYRLKDYAPDSRFFSLNSDTGVISLQQSLINDTAYTQTYTLVIECYDIQNPGLTAETVVAIPVNRNPNCPVFRGAPYRISISEDFAVNAYILPVNATDADGDVISYSIDQSNANGVAAANYFFVSSSTGDIYVRKELQSASSQYDFTVIAFDDRIPRCRASAQVTVIIDEDVAPPYCQSNQQTTIPDTTPVNLTQVYRFQATDNNLRGTLQFIDVRDSLAKAYFYVRPDGDVRVLQPLTSTAISRFELEAPVVDTYFPKNFGSCKLTIVVQHNIGRPTFGSSSYSATVPEYEPPGAMILDLNATDADNDSFNCHISGDAEDQQYFTIDSQECKIFLIQSLSHTQTRQFMFNVLAVDNRLGVSNTGQTSVTINVTPDQPPIFQNLPNQVQRDEEDKAGIFIFQISARDPDLRGKLVFSAVGLDAAPSMFSVNASGYVTVRSDLSLDYTTLYRLVVTVYDDAIPEVRATSTLTVSVARNQFPPRFTQNPYTATINSLTQVGSVVATVVATDGDNDPVTYRITGGNSSDFMINSINGQIYLIRAIESSASSTLTLQVQATDRPVQGLNDTTTVNFQVSMANTNPVFLNNPPYTVPQIAETVPVGTVVFSGVSARDADLQGNITCDVSGKYPADYFFTIDPNTCVIRIAHDLRTDQQSNSNYVMNIFAYDSMFPTQRVTTTVTLNVLHNPHAPVVSGTYQKNITEDWPFGDPIFNLTGTDADGDTLRYTLLKDDSASRDGLNIFYIQPDTGLLYLWRPLTSALSQNYPLTVRVSDSGQPSKYVDVPVTIQISKAAAPTFSPSSASITVEENRNVNASVYNVTASKTPLTGTMKYKLSGDEAAPYYFQVNENTGAITLRTSLRQGREMTYRLLVDAYDSGSPNKVAQFLLTVNVIRNQNSPQFVAGPYTGIVNSDTPRGSVIVNVTALDGDKDLLVYSLTGSQECQREFIIDSLTGKLMYMGSQTSTTQSQYTCTISVTDNGYPTPKTATTTAVITVSRENAPSFIDPPPVTVNEKDLVNTTVTTVYATKPNVKGQIKYAVTGDYPAQTFFSVDPDTGRVSIIRNLTEDSLQTGIYTLRIEACDTAFPSICGQTVQTINVVRNVAPPAFAPATLQVPETTDPTTWSFVINASDPDSQKLSCSITGNSKAQEYFKIDPNTCVVTLRKNLTLDPDKTPQYLIQVAVTDNGQPPKTSSGTLTVNVPRDLYKPVMSNLPSSINLNEKVAAGTGVYTGQLQCEMRGDYPSPLFFEVRIRACDTAWPNNCAEDTLTITVPRNANSPVFTSRNIVYTISDAFPSGNIVGNLTATDADGDSLRCFPLSMDSNVSRSFYVTSSCSVYLVRELQPTDNLFTFVVRVTDDRIPNAKTDDAQVTVRVTHVKAFPVFQNLPFKIELLLSRPVTMVPVLQVRATDQNLQGVMTYELTPLGGSGSYFNLTSSGDLLLTESLTTDPSKPNTYVMIVKAYDSAVPSEVVSAPIEVTIRRNNVAPRFGLPSYPASIYDFYDPGTFVGAVFASDDDLQEPENKVIYSLSDARNPQNYFSINPYTGNVTISRRVSEDPAKPSTYTLYITAADMSASPLTSTATMVISVTRNQPPYFVGSQTYNSAVPDKAEIGTTVITVSARDNDDSSTVNGQISYSILDDGARKLFSIDDSGNIFTVRTVNDITQATWNFTVEARDHGIPPLRATVPVTLTITPAQAVRFVPARIELTLPENQTVGSSVTKMSAEDPLSPQNPQLGYEIVGDGLATSFFRIDNTSGSIFLTKAFTEDNSMSSAYVIRVACYRRSDPNTKVYGFVNVNVIRNPTAPAFIGSFIFNITETQMLGEVFGTASATDPDPGEAGRVTYSLVAAGSQPASGPQFFYIDPTSGQLSVKQSLLNERSVVLYRLEIQAKDNGVPARIGQVYATVNVRRNPSIPMFDNSSYTQTIPEDFAVARSILRVRATDRDGDPVSYSIVNDVNDAQYFNIGSDGVISLKLPILSYVNPYYVFRVEASDNRQPPGTSQALVTVNILRNQYAPIFSKAQDNLTISEYELVSKFIYRVSATDGDSSSSPSGQLEYSIESVTNLQPKGIFDTDFFVISRTTGDIYLARDLRTDRAPDALLLKVKAQDKSATPQSSTAEIRINIKRNEYAPEFVQKSYSITDDKGVLPGVTLLTVSAVDKDINNPLNAQTPNAQFTYSLVDPESSGAIYFQVDSQGNIYKRSNNFGSQSGTVSFQFTVRATDNSWKPKSDTANVTVVITIQSLTEGTLGFDRPDYVFSFPENGNRSEKMDLYVQNQGDRPVQCRITSNSPSASFFTIGYPSGKKNCYVQPLFNLDREQNSSYTLTVEVVFERTKRQASTSNTNATKYIFNVWPQTTVHISVLDVNDNTPEWVYPLYPKNTTTPPTGTLNTFYASVPVTAKPNTPVIQVLATDKDLAENGTVEYVLVGKDKFEIDLNDGKVYTTEDFTLNMNAARSYELSLEARDRGTPVRYALSTLCVVVSDEFNRFVMPINILSRQQALQLEEIIRRSLQRETGNVILIESMEGKRIQQTSGEVVAQQESTDVVFVALVPGKCELLNSSSPEAQESILSEAVSTRIGTVLGSVIQRQVDPIRLPYPAAVIYRNMKYKSYIWWMDDPWAALVALAAIIILLCIVGIIVIIFTHSRYMKFISQYRAYQSSYENPDFVEPPSFLREYETQSLNMYVPPDEAIQSYGEVGLHLHGDGLVDVQHTSHDPGVVAAVNPVYQTDQGAQTLVPPARAGYSAESTTML</sequence>
<dbReference type="PROSITE" id="PS00232">
    <property type="entry name" value="CADHERIN_1"/>
    <property type="match status" value="1"/>
</dbReference>
<keyword evidence="13" id="KW-1185">Reference proteome</keyword>
<evidence type="ECO:0000256" key="8">
    <source>
        <dbReference type="ARBA" id="ARBA00023180"/>
    </source>
</evidence>
<feature type="domain" description="Cadherin" evidence="11">
    <location>
        <begin position="2938"/>
        <end position="3038"/>
    </location>
</feature>
<dbReference type="PANTHER" id="PTHR24026">
    <property type="entry name" value="FAT ATYPICAL CADHERIN-RELATED"/>
    <property type="match status" value="1"/>
</dbReference>
<feature type="domain" description="Cadherin" evidence="11">
    <location>
        <begin position="3039"/>
        <end position="3153"/>
    </location>
</feature>
<evidence type="ECO:0000256" key="1">
    <source>
        <dbReference type="ARBA" id="ARBA00004370"/>
    </source>
</evidence>
<feature type="domain" description="Cadherin" evidence="11">
    <location>
        <begin position="2722"/>
        <end position="2828"/>
    </location>
</feature>
<feature type="domain" description="Cadherin" evidence="11">
    <location>
        <begin position="1924"/>
        <end position="2025"/>
    </location>
</feature>
<gene>
    <name evidence="12" type="ORF">C0Q70_00008</name>
</gene>
<evidence type="ECO:0000256" key="6">
    <source>
        <dbReference type="ARBA" id="ARBA00022989"/>
    </source>
</evidence>
<keyword evidence="7 10" id="KW-0472">Membrane</keyword>
<evidence type="ECO:0000256" key="10">
    <source>
        <dbReference type="SAM" id="Phobius"/>
    </source>
</evidence>
<feature type="domain" description="Cadherin" evidence="11">
    <location>
        <begin position="52"/>
        <end position="149"/>
    </location>
</feature>
<dbReference type="SMART" id="SM00112">
    <property type="entry name" value="CA"/>
    <property type="match status" value="29"/>
</dbReference>
<feature type="domain" description="Cadherin" evidence="11">
    <location>
        <begin position="1821"/>
        <end position="1923"/>
    </location>
</feature>
<feature type="domain" description="Cadherin" evidence="11">
    <location>
        <begin position="2510"/>
        <end position="2616"/>
    </location>
</feature>
<dbReference type="PRINTS" id="PR00205">
    <property type="entry name" value="CADHERIN"/>
</dbReference>